<proteinExistence type="inferred from homology"/>
<dbReference type="GO" id="GO:0016887">
    <property type="term" value="F:ATP hydrolysis activity"/>
    <property type="evidence" value="ECO:0007669"/>
    <property type="project" value="InterPro"/>
</dbReference>
<dbReference type="PROSITE" id="PS00674">
    <property type="entry name" value="AAA"/>
    <property type="match status" value="1"/>
</dbReference>
<evidence type="ECO:0000256" key="5">
    <source>
        <dbReference type="RuleBase" id="RU003651"/>
    </source>
</evidence>
<comment type="similarity">
    <text evidence="5">Belongs to the AAA ATPase family.</text>
</comment>
<dbReference type="InterPro" id="IPR051701">
    <property type="entry name" value="Mito_OM_Translocase_MSP1"/>
</dbReference>
<evidence type="ECO:0000259" key="6">
    <source>
        <dbReference type="SMART" id="SM00382"/>
    </source>
</evidence>
<evidence type="ECO:0000256" key="4">
    <source>
        <dbReference type="ARBA" id="ARBA00023128"/>
    </source>
</evidence>
<feature type="non-terminal residue" evidence="7">
    <location>
        <position position="289"/>
    </location>
</feature>
<evidence type="ECO:0000256" key="2">
    <source>
        <dbReference type="ARBA" id="ARBA00022741"/>
    </source>
</evidence>
<accession>A0AAD6SQQ7</accession>
<dbReference type="InterPro" id="IPR003593">
    <property type="entry name" value="AAA+_ATPase"/>
</dbReference>
<dbReference type="Pfam" id="PF00004">
    <property type="entry name" value="AAA"/>
    <property type="match status" value="1"/>
</dbReference>
<evidence type="ECO:0000256" key="3">
    <source>
        <dbReference type="ARBA" id="ARBA00022840"/>
    </source>
</evidence>
<keyword evidence="8" id="KW-1185">Reference proteome</keyword>
<keyword evidence="4" id="KW-0496">Mitochondrion</keyword>
<dbReference type="Proteomes" id="UP001218188">
    <property type="component" value="Unassembled WGS sequence"/>
</dbReference>
<dbReference type="EMBL" id="JARJCM010000088">
    <property type="protein sequence ID" value="KAJ7030745.1"/>
    <property type="molecule type" value="Genomic_DNA"/>
</dbReference>
<dbReference type="InterPro" id="IPR003960">
    <property type="entry name" value="ATPase_AAA_CS"/>
</dbReference>
<dbReference type="SMART" id="SM00382">
    <property type="entry name" value="AAA"/>
    <property type="match status" value="1"/>
</dbReference>
<keyword evidence="7" id="KW-0378">Hydrolase</keyword>
<sequence>IETTFGDVYIEPEIMDILQTAVMYPILYPEEYTTGILAQESMGGVLLFGPPGTGKTMACRALAKESGARMLQLPASTVQNQAVGQTEKLILAAFSLARRLGPCIMFIDELDALFCKRDKDSKPWHRTMVTEFTQAMDGLTTAAANQRAGLVVVGATNRPQDIDTAVMRRLSRRILVDLPTVKQRKVIINHYLKDERYDEKTVNVANLAYCTESFSGSDLRHLVFCAALAALKDIMVPHSADIVPRPQSSGARRYIQGKHFDRALKQLATCSGNNRKDLDELRRWAKQIQ</sequence>
<dbReference type="InterPro" id="IPR027417">
    <property type="entry name" value="P-loop_NTPase"/>
</dbReference>
<dbReference type="AlphaFoldDB" id="A0AAD6SQQ7"/>
<dbReference type="Gene3D" id="1.10.8.60">
    <property type="match status" value="1"/>
</dbReference>
<feature type="domain" description="AAA+ ATPase" evidence="6">
    <location>
        <begin position="41"/>
        <end position="180"/>
    </location>
</feature>
<evidence type="ECO:0000313" key="8">
    <source>
        <dbReference type="Proteomes" id="UP001218188"/>
    </source>
</evidence>
<evidence type="ECO:0000256" key="1">
    <source>
        <dbReference type="ARBA" id="ARBA00004173"/>
    </source>
</evidence>
<keyword evidence="3 5" id="KW-0067">ATP-binding</keyword>
<protein>
    <submittedName>
        <fullName evidence="7">P-loop containing nucleoside triphosphate hydrolase protein</fullName>
    </submittedName>
</protein>
<dbReference type="InterPro" id="IPR003959">
    <property type="entry name" value="ATPase_AAA_core"/>
</dbReference>
<comment type="caution">
    <text evidence="7">The sequence shown here is derived from an EMBL/GenBank/DDBJ whole genome shotgun (WGS) entry which is preliminary data.</text>
</comment>
<dbReference type="SUPFAM" id="SSF52540">
    <property type="entry name" value="P-loop containing nucleoside triphosphate hydrolases"/>
    <property type="match status" value="1"/>
</dbReference>
<dbReference type="GO" id="GO:0005741">
    <property type="term" value="C:mitochondrial outer membrane"/>
    <property type="evidence" value="ECO:0007669"/>
    <property type="project" value="TreeGrafter"/>
</dbReference>
<dbReference type="PANTHER" id="PTHR45644:SF56">
    <property type="entry name" value="AAA ATPASE, PUTATIVE (AFU_ORTHOLOGUE AFUA_2G12920)-RELATED"/>
    <property type="match status" value="1"/>
</dbReference>
<reference evidence="7" key="1">
    <citation type="submission" date="2023-03" db="EMBL/GenBank/DDBJ databases">
        <title>Massive genome expansion in bonnet fungi (Mycena s.s.) driven by repeated elements and novel gene families across ecological guilds.</title>
        <authorList>
            <consortium name="Lawrence Berkeley National Laboratory"/>
            <person name="Harder C.B."/>
            <person name="Miyauchi S."/>
            <person name="Viragh M."/>
            <person name="Kuo A."/>
            <person name="Thoen E."/>
            <person name="Andreopoulos B."/>
            <person name="Lu D."/>
            <person name="Skrede I."/>
            <person name="Drula E."/>
            <person name="Henrissat B."/>
            <person name="Morin E."/>
            <person name="Kohler A."/>
            <person name="Barry K."/>
            <person name="LaButti K."/>
            <person name="Morin E."/>
            <person name="Salamov A."/>
            <person name="Lipzen A."/>
            <person name="Mereny Z."/>
            <person name="Hegedus B."/>
            <person name="Baldrian P."/>
            <person name="Stursova M."/>
            <person name="Weitz H."/>
            <person name="Taylor A."/>
            <person name="Grigoriev I.V."/>
            <person name="Nagy L.G."/>
            <person name="Martin F."/>
            <person name="Kauserud H."/>
        </authorList>
    </citation>
    <scope>NUCLEOTIDE SEQUENCE</scope>
    <source>
        <strain evidence="7">CBHHK200</strain>
    </source>
</reference>
<comment type="subcellular location">
    <subcellularLocation>
        <location evidence="1">Mitochondrion</location>
    </subcellularLocation>
</comment>
<organism evidence="7 8">
    <name type="scientific">Mycena alexandri</name>
    <dbReference type="NCBI Taxonomy" id="1745969"/>
    <lineage>
        <taxon>Eukaryota</taxon>
        <taxon>Fungi</taxon>
        <taxon>Dikarya</taxon>
        <taxon>Basidiomycota</taxon>
        <taxon>Agaricomycotina</taxon>
        <taxon>Agaricomycetes</taxon>
        <taxon>Agaricomycetidae</taxon>
        <taxon>Agaricales</taxon>
        <taxon>Marasmiineae</taxon>
        <taxon>Mycenaceae</taxon>
        <taxon>Mycena</taxon>
    </lineage>
</organism>
<name>A0AAD6SQQ7_9AGAR</name>
<dbReference type="PANTHER" id="PTHR45644">
    <property type="entry name" value="AAA ATPASE, PUTATIVE (AFU_ORTHOLOGUE AFUA_2G12920)-RELATED-RELATED"/>
    <property type="match status" value="1"/>
</dbReference>
<gene>
    <name evidence="7" type="ORF">C8F04DRAFT_961291</name>
</gene>
<dbReference type="Gene3D" id="3.40.50.300">
    <property type="entry name" value="P-loop containing nucleotide triphosphate hydrolases"/>
    <property type="match status" value="1"/>
</dbReference>
<evidence type="ECO:0000313" key="7">
    <source>
        <dbReference type="EMBL" id="KAJ7030745.1"/>
    </source>
</evidence>
<dbReference type="GO" id="GO:0005524">
    <property type="term" value="F:ATP binding"/>
    <property type="evidence" value="ECO:0007669"/>
    <property type="project" value="UniProtKB-KW"/>
</dbReference>
<keyword evidence="2 5" id="KW-0547">Nucleotide-binding</keyword>